<dbReference type="SUPFAM" id="SSF161098">
    <property type="entry name" value="MetI-like"/>
    <property type="match status" value="1"/>
</dbReference>
<evidence type="ECO:0000256" key="7">
    <source>
        <dbReference type="ARBA" id="ARBA00024202"/>
    </source>
</evidence>
<evidence type="ECO:0000259" key="9">
    <source>
        <dbReference type="PROSITE" id="PS50928"/>
    </source>
</evidence>
<organism evidence="10 11">
    <name type="scientific">Planococcus shixiaomingii</name>
    <dbReference type="NCBI Taxonomy" id="3058393"/>
    <lineage>
        <taxon>Bacteria</taxon>
        <taxon>Bacillati</taxon>
        <taxon>Bacillota</taxon>
        <taxon>Bacilli</taxon>
        <taxon>Bacillales</taxon>
        <taxon>Caryophanaceae</taxon>
        <taxon>Planococcus</taxon>
    </lineage>
</organism>
<dbReference type="Proteomes" id="UP001172055">
    <property type="component" value="Unassembled WGS sequence"/>
</dbReference>
<evidence type="ECO:0000256" key="3">
    <source>
        <dbReference type="ARBA" id="ARBA00022475"/>
    </source>
</evidence>
<accession>A0ABT8N411</accession>
<name>A0ABT8N411_9BACL</name>
<keyword evidence="5 8" id="KW-1133">Transmembrane helix</keyword>
<evidence type="ECO:0000313" key="10">
    <source>
        <dbReference type="EMBL" id="MDN7242619.1"/>
    </source>
</evidence>
<evidence type="ECO:0000256" key="1">
    <source>
        <dbReference type="ARBA" id="ARBA00004651"/>
    </source>
</evidence>
<comment type="caution">
    <text evidence="10">The sequence shown here is derived from an EMBL/GenBank/DDBJ whole genome shotgun (WGS) entry which is preliminary data.</text>
</comment>
<dbReference type="Pfam" id="PF12911">
    <property type="entry name" value="OppC_N"/>
    <property type="match status" value="1"/>
</dbReference>
<dbReference type="RefSeq" id="WP_300987540.1">
    <property type="nucleotide sequence ID" value="NZ_CP129236.1"/>
</dbReference>
<protein>
    <submittedName>
        <fullName evidence="10">ABC transporter permease</fullName>
    </submittedName>
</protein>
<dbReference type="InterPro" id="IPR053385">
    <property type="entry name" value="ABC_transport_permease"/>
</dbReference>
<keyword evidence="6 8" id="KW-0472">Membrane</keyword>
<reference evidence="10 11" key="1">
    <citation type="submission" date="2023-06" db="EMBL/GenBank/DDBJ databases">
        <title>Novel species in genus Planococcus.</title>
        <authorList>
            <person name="Ning S."/>
        </authorList>
    </citation>
    <scope>NUCLEOTIDE SEQUENCE [LARGE SCALE GENOMIC DNA]</scope>
    <source>
        <strain evidence="10 11">N028</strain>
    </source>
</reference>
<keyword evidence="2 8" id="KW-0813">Transport</keyword>
<gene>
    <name evidence="10" type="ORF">QWY14_12465</name>
</gene>
<feature type="transmembrane region" description="Helical" evidence="8">
    <location>
        <begin position="199"/>
        <end position="220"/>
    </location>
</feature>
<dbReference type="PANTHER" id="PTHR43386">
    <property type="entry name" value="OLIGOPEPTIDE TRANSPORT SYSTEM PERMEASE PROTEIN APPC"/>
    <property type="match status" value="1"/>
</dbReference>
<feature type="transmembrane region" description="Helical" evidence="8">
    <location>
        <begin position="116"/>
        <end position="134"/>
    </location>
</feature>
<keyword evidence="4 8" id="KW-0812">Transmembrane</keyword>
<dbReference type="Pfam" id="PF00528">
    <property type="entry name" value="BPD_transp_1"/>
    <property type="match status" value="1"/>
</dbReference>
<dbReference type="NCBIfam" id="NF045474">
    <property type="entry name" value="Opp2C"/>
    <property type="match status" value="1"/>
</dbReference>
<dbReference type="InterPro" id="IPR050366">
    <property type="entry name" value="BP-dependent_transpt_permease"/>
</dbReference>
<dbReference type="InterPro" id="IPR000515">
    <property type="entry name" value="MetI-like"/>
</dbReference>
<feature type="domain" description="ABC transmembrane type-1" evidence="9">
    <location>
        <begin position="74"/>
        <end position="263"/>
    </location>
</feature>
<feature type="transmembrane region" description="Helical" evidence="8">
    <location>
        <begin position="241"/>
        <end position="262"/>
    </location>
</feature>
<dbReference type="InterPro" id="IPR035906">
    <property type="entry name" value="MetI-like_sf"/>
</dbReference>
<dbReference type="EMBL" id="JAUJWV010000002">
    <property type="protein sequence ID" value="MDN7242619.1"/>
    <property type="molecule type" value="Genomic_DNA"/>
</dbReference>
<dbReference type="Gene3D" id="1.10.3720.10">
    <property type="entry name" value="MetI-like"/>
    <property type="match status" value="1"/>
</dbReference>
<comment type="similarity">
    <text evidence="7">Belongs to the binding-protein-dependent transport system permease family. OppBC subfamily.</text>
</comment>
<sequence length="275" mass="29682">MVDLVRRITSSPLTMLGLIIVLIILITAAFAPVIATHSPTEVDLLSKLEAPSAEHYFGTDEVGRDIFSRIVYGTRISLRIGLLVVAISFPIGTILGAIAGYIGGRVDQIIMRITDIFLSFPGIILAMSIAAALGPSIENVMLALAATWWPWYTRIVRSSVLSIKHSEYVEANRALGANPFRILFKEIVPNAMAPATIQASLDLGFVILSAAGLSFIGLGAQPPSPEWGAMLSNSREILREAWWAATFPGLAILFTVLGFNLLGDGLNDLLDPKQR</sequence>
<dbReference type="InterPro" id="IPR025966">
    <property type="entry name" value="OppC_N"/>
</dbReference>
<comment type="subcellular location">
    <subcellularLocation>
        <location evidence="1 8">Cell membrane</location>
        <topology evidence="1 8">Multi-pass membrane protein</topology>
    </subcellularLocation>
</comment>
<feature type="transmembrane region" description="Helical" evidence="8">
    <location>
        <begin position="12"/>
        <end position="35"/>
    </location>
</feature>
<dbReference type="CDD" id="cd06261">
    <property type="entry name" value="TM_PBP2"/>
    <property type="match status" value="1"/>
</dbReference>
<keyword evidence="3" id="KW-1003">Cell membrane</keyword>
<keyword evidence="11" id="KW-1185">Reference proteome</keyword>
<evidence type="ECO:0000256" key="6">
    <source>
        <dbReference type="ARBA" id="ARBA00023136"/>
    </source>
</evidence>
<dbReference type="PANTHER" id="PTHR43386:SF1">
    <property type="entry name" value="D,D-DIPEPTIDE TRANSPORT SYSTEM PERMEASE PROTEIN DDPC-RELATED"/>
    <property type="match status" value="1"/>
</dbReference>
<evidence type="ECO:0000256" key="2">
    <source>
        <dbReference type="ARBA" id="ARBA00022448"/>
    </source>
</evidence>
<evidence type="ECO:0000256" key="4">
    <source>
        <dbReference type="ARBA" id="ARBA00022692"/>
    </source>
</evidence>
<dbReference type="PROSITE" id="PS50928">
    <property type="entry name" value="ABC_TM1"/>
    <property type="match status" value="1"/>
</dbReference>
<evidence type="ECO:0000256" key="5">
    <source>
        <dbReference type="ARBA" id="ARBA00022989"/>
    </source>
</evidence>
<evidence type="ECO:0000256" key="8">
    <source>
        <dbReference type="RuleBase" id="RU363032"/>
    </source>
</evidence>
<proteinExistence type="inferred from homology"/>
<evidence type="ECO:0000313" key="11">
    <source>
        <dbReference type="Proteomes" id="UP001172055"/>
    </source>
</evidence>
<feature type="transmembrane region" description="Helical" evidence="8">
    <location>
        <begin position="80"/>
        <end position="104"/>
    </location>
</feature>